<dbReference type="Proteomes" id="UP000593562">
    <property type="component" value="Unassembled WGS sequence"/>
</dbReference>
<dbReference type="GO" id="GO:0009414">
    <property type="term" value="P:response to water deprivation"/>
    <property type="evidence" value="ECO:0007669"/>
    <property type="project" value="TreeGrafter"/>
</dbReference>
<evidence type="ECO:0000256" key="3">
    <source>
        <dbReference type="ARBA" id="ARBA00022837"/>
    </source>
</evidence>
<dbReference type="GO" id="GO:0009409">
    <property type="term" value="P:response to cold"/>
    <property type="evidence" value="ECO:0007669"/>
    <property type="project" value="TreeGrafter"/>
</dbReference>
<comment type="caution">
    <text evidence="6">The sequence shown here is derived from an EMBL/GenBank/DDBJ whole genome shotgun (WGS) entry which is preliminary data.</text>
</comment>
<sequence length="106" mass="12225">MCHWTLDPVDRDATLANKALHRTPPDCRVLIEIACIRSPEDLLTVKRAYCSLYNHSLEEDVASRTTGDIRKGLMCDPTNEYLTALHTVIECIQDPKKHYVKERQWS</sequence>
<evidence type="ECO:0000256" key="2">
    <source>
        <dbReference type="ARBA" id="ARBA00022737"/>
    </source>
</evidence>
<evidence type="ECO:0000313" key="6">
    <source>
        <dbReference type="EMBL" id="KAF5727596.1"/>
    </source>
</evidence>
<keyword evidence="3" id="KW-0106">Calcium</keyword>
<dbReference type="GO" id="GO:0001786">
    <property type="term" value="F:phosphatidylserine binding"/>
    <property type="evidence" value="ECO:0007669"/>
    <property type="project" value="TreeGrafter"/>
</dbReference>
<accession>A0A7J7C1F2</accession>
<gene>
    <name evidence="6" type="ORF">HS088_TW22G01292</name>
</gene>
<dbReference type="GO" id="GO:0005737">
    <property type="term" value="C:cytoplasm"/>
    <property type="evidence" value="ECO:0007669"/>
    <property type="project" value="TreeGrafter"/>
</dbReference>
<dbReference type="InParanoid" id="A0A7J7C1F2"/>
<dbReference type="PANTHER" id="PTHR10502:SF193">
    <property type="entry name" value="ANNEXIN D8"/>
    <property type="match status" value="1"/>
</dbReference>
<keyword evidence="1" id="KW-0479">Metal-binding</keyword>
<evidence type="ECO:0000313" key="7">
    <source>
        <dbReference type="Proteomes" id="UP000593562"/>
    </source>
</evidence>
<dbReference type="EMBL" id="JAAARO010000022">
    <property type="protein sequence ID" value="KAF5727596.1"/>
    <property type="molecule type" value="Genomic_DNA"/>
</dbReference>
<evidence type="ECO:0000256" key="4">
    <source>
        <dbReference type="ARBA" id="ARBA00023216"/>
    </source>
</evidence>
<name>A0A7J7C1F2_TRIWF</name>
<dbReference type="FunFam" id="1.10.220.10:FF:000006">
    <property type="entry name" value="Annexin"/>
    <property type="match status" value="1"/>
</dbReference>
<protein>
    <submittedName>
        <fullName evidence="6">Annexin D8-like</fullName>
    </submittedName>
</protein>
<dbReference type="Pfam" id="PF00191">
    <property type="entry name" value="Annexin"/>
    <property type="match status" value="1"/>
</dbReference>
<dbReference type="InterPro" id="IPR018502">
    <property type="entry name" value="Annexin_repeat"/>
</dbReference>
<keyword evidence="2" id="KW-0677">Repeat</keyword>
<dbReference type="Gene3D" id="1.10.220.10">
    <property type="entry name" value="Annexin"/>
    <property type="match status" value="1"/>
</dbReference>
<dbReference type="PANTHER" id="PTHR10502">
    <property type="entry name" value="ANNEXIN"/>
    <property type="match status" value="1"/>
</dbReference>
<keyword evidence="5" id="KW-0111">Calcium/phospholipid-binding</keyword>
<reference evidence="6 7" key="1">
    <citation type="journal article" date="2020" name="Nat. Commun.">
        <title>Genome of Tripterygium wilfordii and identification of cytochrome P450 involved in triptolide biosynthesis.</title>
        <authorList>
            <person name="Tu L."/>
            <person name="Su P."/>
            <person name="Zhang Z."/>
            <person name="Gao L."/>
            <person name="Wang J."/>
            <person name="Hu T."/>
            <person name="Zhou J."/>
            <person name="Zhang Y."/>
            <person name="Zhao Y."/>
            <person name="Liu Y."/>
            <person name="Song Y."/>
            <person name="Tong Y."/>
            <person name="Lu Y."/>
            <person name="Yang J."/>
            <person name="Xu C."/>
            <person name="Jia M."/>
            <person name="Peters R.J."/>
            <person name="Huang L."/>
            <person name="Gao W."/>
        </authorList>
    </citation>
    <scope>NUCLEOTIDE SEQUENCE [LARGE SCALE GENOMIC DNA]</scope>
    <source>
        <strain evidence="7">cv. XIE 37</strain>
        <tissue evidence="6">Leaf</tissue>
    </source>
</reference>
<dbReference type="GO" id="GO:0005509">
    <property type="term" value="F:calcium ion binding"/>
    <property type="evidence" value="ECO:0007669"/>
    <property type="project" value="InterPro"/>
</dbReference>
<dbReference type="GO" id="GO:0005886">
    <property type="term" value="C:plasma membrane"/>
    <property type="evidence" value="ECO:0007669"/>
    <property type="project" value="TreeGrafter"/>
</dbReference>
<dbReference type="GO" id="GO:0005544">
    <property type="term" value="F:calcium-dependent phospholipid binding"/>
    <property type="evidence" value="ECO:0007669"/>
    <property type="project" value="UniProtKB-KW"/>
</dbReference>
<evidence type="ECO:0000256" key="1">
    <source>
        <dbReference type="ARBA" id="ARBA00022723"/>
    </source>
</evidence>
<keyword evidence="4" id="KW-0041">Annexin</keyword>
<dbReference type="GO" id="GO:0009651">
    <property type="term" value="P:response to salt stress"/>
    <property type="evidence" value="ECO:0007669"/>
    <property type="project" value="TreeGrafter"/>
</dbReference>
<organism evidence="6 7">
    <name type="scientific">Tripterygium wilfordii</name>
    <name type="common">Thunder God vine</name>
    <dbReference type="NCBI Taxonomy" id="458696"/>
    <lineage>
        <taxon>Eukaryota</taxon>
        <taxon>Viridiplantae</taxon>
        <taxon>Streptophyta</taxon>
        <taxon>Embryophyta</taxon>
        <taxon>Tracheophyta</taxon>
        <taxon>Spermatophyta</taxon>
        <taxon>Magnoliopsida</taxon>
        <taxon>eudicotyledons</taxon>
        <taxon>Gunneridae</taxon>
        <taxon>Pentapetalae</taxon>
        <taxon>rosids</taxon>
        <taxon>fabids</taxon>
        <taxon>Celastrales</taxon>
        <taxon>Celastraceae</taxon>
        <taxon>Tripterygium</taxon>
    </lineage>
</organism>
<dbReference type="SUPFAM" id="SSF47874">
    <property type="entry name" value="Annexin"/>
    <property type="match status" value="1"/>
</dbReference>
<dbReference type="AlphaFoldDB" id="A0A7J7C1F2"/>
<evidence type="ECO:0000256" key="5">
    <source>
        <dbReference type="ARBA" id="ARBA00023302"/>
    </source>
</evidence>
<proteinExistence type="predicted"/>
<dbReference type="PROSITE" id="PS51897">
    <property type="entry name" value="ANNEXIN_2"/>
    <property type="match status" value="1"/>
</dbReference>
<dbReference type="SMART" id="SM00335">
    <property type="entry name" value="ANX"/>
    <property type="match status" value="1"/>
</dbReference>
<keyword evidence="7" id="KW-1185">Reference proteome</keyword>
<dbReference type="InterPro" id="IPR037104">
    <property type="entry name" value="Annexin_sf"/>
</dbReference>
<dbReference type="GO" id="GO:0009408">
    <property type="term" value="P:response to heat"/>
    <property type="evidence" value="ECO:0007669"/>
    <property type="project" value="TreeGrafter"/>
</dbReference>